<accession>A0ABN7A6I0</accession>
<reference evidence="1 2" key="1">
    <citation type="submission" date="2023-09" db="EMBL/GenBank/DDBJ databases">
        <title>Nesidiocoris tenuis whole genome shotgun sequence.</title>
        <authorList>
            <person name="Shibata T."/>
            <person name="Shimoda M."/>
            <person name="Kobayashi T."/>
            <person name="Uehara T."/>
        </authorList>
    </citation>
    <scope>NUCLEOTIDE SEQUENCE [LARGE SCALE GENOMIC DNA]</scope>
    <source>
        <strain evidence="1 2">Japan</strain>
    </source>
</reference>
<evidence type="ECO:0000313" key="1">
    <source>
        <dbReference type="EMBL" id="BES87831.1"/>
    </source>
</evidence>
<protein>
    <submittedName>
        <fullName evidence="1">Uncharacterized protein</fullName>
    </submittedName>
</protein>
<proteinExistence type="predicted"/>
<dbReference type="Proteomes" id="UP001307889">
    <property type="component" value="Chromosome 1"/>
</dbReference>
<sequence>MAAPARVNLATFSKSNLLGYYRKLKAQALLVPELFTNSGSRSCREGRKVHDYSKRGMDAECDPIVADSVGSFDVCFPMPSIMIDSDSKFCIRWL</sequence>
<name>A0ABN7A6I0_9HEMI</name>
<organism evidence="1 2">
    <name type="scientific">Nesidiocoris tenuis</name>
    <dbReference type="NCBI Taxonomy" id="355587"/>
    <lineage>
        <taxon>Eukaryota</taxon>
        <taxon>Metazoa</taxon>
        <taxon>Ecdysozoa</taxon>
        <taxon>Arthropoda</taxon>
        <taxon>Hexapoda</taxon>
        <taxon>Insecta</taxon>
        <taxon>Pterygota</taxon>
        <taxon>Neoptera</taxon>
        <taxon>Paraneoptera</taxon>
        <taxon>Hemiptera</taxon>
        <taxon>Heteroptera</taxon>
        <taxon>Panheteroptera</taxon>
        <taxon>Cimicomorpha</taxon>
        <taxon>Miridae</taxon>
        <taxon>Dicyphina</taxon>
        <taxon>Nesidiocoris</taxon>
    </lineage>
</organism>
<keyword evidence="2" id="KW-1185">Reference proteome</keyword>
<dbReference type="EMBL" id="AP028909">
    <property type="protein sequence ID" value="BES87831.1"/>
    <property type="molecule type" value="Genomic_DNA"/>
</dbReference>
<gene>
    <name evidence="1" type="ORF">NTJ_00637</name>
</gene>
<evidence type="ECO:0000313" key="2">
    <source>
        <dbReference type="Proteomes" id="UP001307889"/>
    </source>
</evidence>